<evidence type="ECO:0000256" key="1">
    <source>
        <dbReference type="SAM" id="MobiDB-lite"/>
    </source>
</evidence>
<dbReference type="AlphaFoldDB" id="A0A372JEH0"/>
<proteinExistence type="predicted"/>
<protein>
    <submittedName>
        <fullName evidence="2">Class I SAM-dependent methyltransferase</fullName>
    </submittedName>
</protein>
<keyword evidence="2" id="KW-0808">Transferase</keyword>
<comment type="caution">
    <text evidence="2">The sequence shown here is derived from an EMBL/GenBank/DDBJ whole genome shotgun (WGS) entry which is preliminary data.</text>
</comment>
<accession>A0A372JEH0</accession>
<organism evidence="2 3">
    <name type="scientific">Actinomadura logoneensis</name>
    <dbReference type="NCBI Taxonomy" id="2293572"/>
    <lineage>
        <taxon>Bacteria</taxon>
        <taxon>Bacillati</taxon>
        <taxon>Actinomycetota</taxon>
        <taxon>Actinomycetes</taxon>
        <taxon>Streptosporangiales</taxon>
        <taxon>Thermomonosporaceae</taxon>
        <taxon>Actinomadura</taxon>
    </lineage>
</organism>
<dbReference type="GO" id="GO:0032259">
    <property type="term" value="P:methylation"/>
    <property type="evidence" value="ECO:0007669"/>
    <property type="project" value="UniProtKB-KW"/>
</dbReference>
<feature type="compositionally biased region" description="Low complexity" evidence="1">
    <location>
        <begin position="1"/>
        <end position="16"/>
    </location>
</feature>
<gene>
    <name evidence="2" type="ORF">DZF91_31125</name>
</gene>
<keyword evidence="2" id="KW-0489">Methyltransferase</keyword>
<dbReference type="EMBL" id="QURH01000922">
    <property type="protein sequence ID" value="RFU37778.1"/>
    <property type="molecule type" value="Genomic_DNA"/>
</dbReference>
<sequence>SGCGDAPAGRTPTGRGARARDGTVPLPPPAPTVYDRVASRAGMEWYCGMRGLVVAEQYVSRDCMTGLGAGPGLVAAACRGVAAASRGRLPATHSEVTLVIRKPESRYARVI</sequence>
<dbReference type="Proteomes" id="UP000261811">
    <property type="component" value="Unassembled WGS sequence"/>
</dbReference>
<evidence type="ECO:0000313" key="3">
    <source>
        <dbReference type="Proteomes" id="UP000261811"/>
    </source>
</evidence>
<dbReference type="GO" id="GO:0008168">
    <property type="term" value="F:methyltransferase activity"/>
    <property type="evidence" value="ECO:0007669"/>
    <property type="project" value="UniProtKB-KW"/>
</dbReference>
<feature type="region of interest" description="Disordered" evidence="1">
    <location>
        <begin position="1"/>
        <end position="31"/>
    </location>
</feature>
<reference evidence="2 3" key="1">
    <citation type="submission" date="2018-08" db="EMBL/GenBank/DDBJ databases">
        <title>Actinomadura jelena sp. nov., a novel Actinomycete isolated from soil in Chad.</title>
        <authorList>
            <person name="Shi L."/>
        </authorList>
    </citation>
    <scope>NUCLEOTIDE SEQUENCE [LARGE SCALE GENOMIC DNA]</scope>
    <source>
        <strain evidence="2 3">NEAU-G17</strain>
    </source>
</reference>
<evidence type="ECO:0000313" key="2">
    <source>
        <dbReference type="EMBL" id="RFU37778.1"/>
    </source>
</evidence>
<keyword evidence="3" id="KW-1185">Reference proteome</keyword>
<name>A0A372JEH0_9ACTN</name>
<feature type="non-terminal residue" evidence="2">
    <location>
        <position position="1"/>
    </location>
</feature>